<evidence type="ECO:0000256" key="1">
    <source>
        <dbReference type="ARBA" id="ARBA00023015"/>
    </source>
</evidence>
<evidence type="ECO:0008006" key="9">
    <source>
        <dbReference type="Google" id="ProtNLM"/>
    </source>
</evidence>
<organism evidence="7 8">
    <name type="scientific">Streptomyces rameus</name>
    <dbReference type="NCBI Taxonomy" id="68261"/>
    <lineage>
        <taxon>Bacteria</taxon>
        <taxon>Bacillati</taxon>
        <taxon>Actinomycetota</taxon>
        <taxon>Actinomycetes</taxon>
        <taxon>Kitasatosporales</taxon>
        <taxon>Streptomycetaceae</taxon>
        <taxon>Streptomyces</taxon>
    </lineage>
</organism>
<dbReference type="PANTHER" id="PTHR30136">
    <property type="entry name" value="HELIX-TURN-HELIX TRANSCRIPTIONAL REGULATOR, ICLR FAMILY"/>
    <property type="match status" value="1"/>
</dbReference>
<keyword evidence="8" id="KW-1185">Reference proteome</keyword>
<keyword evidence="2" id="KW-0238">DNA-binding</keyword>
<feature type="region of interest" description="Disordered" evidence="4">
    <location>
        <begin position="1"/>
        <end position="101"/>
    </location>
</feature>
<dbReference type="SUPFAM" id="SSF55781">
    <property type="entry name" value="GAF domain-like"/>
    <property type="match status" value="1"/>
</dbReference>
<dbReference type="Pfam" id="PF09339">
    <property type="entry name" value="HTH_IclR"/>
    <property type="match status" value="1"/>
</dbReference>
<dbReference type="PANTHER" id="PTHR30136:SF24">
    <property type="entry name" value="HTH-TYPE TRANSCRIPTIONAL REPRESSOR ALLR"/>
    <property type="match status" value="1"/>
</dbReference>
<dbReference type="PROSITE" id="PS51077">
    <property type="entry name" value="HTH_ICLR"/>
    <property type="match status" value="1"/>
</dbReference>
<sequence length="348" mass="37104">MGGAAPSVLFPRTGSPSPLGSDLPLATVDTAPADPQAAAAPRPGAPPVQRSAPLAVPGQPQGHVADIPKPSHPAGLPGPRPSADRPEPQAADASAPAATPNATLIGSVQRAMRLLETVATHAYGAPAKQLARETGLALPTTYHLLRTLVHEGYLRREKGLFFLGEAAERLGSSGARQKRRSTVADTLAHWRDCIGAPVYYAMYREGEIEIMCVSDSLQTPAVQEWADFRETGHAHAIGQCLLSQLDEDARRDHLARYPVRTVTPYTVRDNDALLRRLARTRRMEPVVERQEYAVGTVCAAVPITVGTTAATVAISLPAHQADRLLPAARRLQDGIGRHLGTLTFSISI</sequence>
<dbReference type="PROSITE" id="PS51078">
    <property type="entry name" value="ICLR_ED"/>
    <property type="match status" value="1"/>
</dbReference>
<dbReference type="InterPro" id="IPR050707">
    <property type="entry name" value="HTH_MetabolicPath_Reg"/>
</dbReference>
<keyword evidence="1" id="KW-0805">Transcription regulation</keyword>
<evidence type="ECO:0000313" key="7">
    <source>
        <dbReference type="EMBL" id="GAA2777487.1"/>
    </source>
</evidence>
<feature type="domain" description="HTH iclR-type" evidence="5">
    <location>
        <begin position="105"/>
        <end position="165"/>
    </location>
</feature>
<evidence type="ECO:0000259" key="5">
    <source>
        <dbReference type="PROSITE" id="PS51077"/>
    </source>
</evidence>
<feature type="domain" description="IclR-ED" evidence="6">
    <location>
        <begin position="166"/>
        <end position="348"/>
    </location>
</feature>
<evidence type="ECO:0000313" key="8">
    <source>
        <dbReference type="Proteomes" id="UP001500893"/>
    </source>
</evidence>
<dbReference type="Gene3D" id="1.10.10.10">
    <property type="entry name" value="Winged helix-like DNA-binding domain superfamily/Winged helix DNA-binding domain"/>
    <property type="match status" value="1"/>
</dbReference>
<dbReference type="Proteomes" id="UP001500893">
    <property type="component" value="Unassembled WGS sequence"/>
</dbReference>
<feature type="compositionally biased region" description="Low complexity" evidence="4">
    <location>
        <begin position="26"/>
        <end position="50"/>
    </location>
</feature>
<evidence type="ECO:0000256" key="3">
    <source>
        <dbReference type="ARBA" id="ARBA00023163"/>
    </source>
</evidence>
<proteinExistence type="predicted"/>
<dbReference type="Gene3D" id="3.30.450.40">
    <property type="match status" value="1"/>
</dbReference>
<accession>A0ABP6HJ86</accession>
<dbReference type="SUPFAM" id="SSF46785">
    <property type="entry name" value="Winged helix' DNA-binding domain"/>
    <property type="match status" value="1"/>
</dbReference>
<keyword evidence="3" id="KW-0804">Transcription</keyword>
<evidence type="ECO:0000259" key="6">
    <source>
        <dbReference type="PROSITE" id="PS51078"/>
    </source>
</evidence>
<dbReference type="InterPro" id="IPR036388">
    <property type="entry name" value="WH-like_DNA-bd_sf"/>
</dbReference>
<comment type="caution">
    <text evidence="7">The sequence shown here is derived from an EMBL/GenBank/DDBJ whole genome shotgun (WGS) entry which is preliminary data.</text>
</comment>
<feature type="compositionally biased region" description="Low complexity" evidence="4">
    <location>
        <begin position="88"/>
        <end position="101"/>
    </location>
</feature>
<dbReference type="Pfam" id="PF01614">
    <property type="entry name" value="IclR_C"/>
    <property type="match status" value="1"/>
</dbReference>
<reference evidence="8" key="1">
    <citation type="journal article" date="2019" name="Int. J. Syst. Evol. Microbiol.">
        <title>The Global Catalogue of Microorganisms (GCM) 10K type strain sequencing project: providing services to taxonomists for standard genome sequencing and annotation.</title>
        <authorList>
            <consortium name="The Broad Institute Genomics Platform"/>
            <consortium name="The Broad Institute Genome Sequencing Center for Infectious Disease"/>
            <person name="Wu L."/>
            <person name="Ma J."/>
        </authorList>
    </citation>
    <scope>NUCLEOTIDE SEQUENCE [LARGE SCALE GENOMIC DNA]</scope>
    <source>
        <strain evidence="8">JCM 11574</strain>
    </source>
</reference>
<dbReference type="InterPro" id="IPR014757">
    <property type="entry name" value="Tscrpt_reg_IclR_C"/>
</dbReference>
<dbReference type="InterPro" id="IPR005471">
    <property type="entry name" value="Tscrpt_reg_IclR_N"/>
</dbReference>
<protein>
    <recommendedName>
        <fullName evidence="9">Transcriptional regulator</fullName>
    </recommendedName>
</protein>
<name>A0ABP6HJ86_9ACTN</name>
<evidence type="ECO:0000256" key="2">
    <source>
        <dbReference type="ARBA" id="ARBA00023125"/>
    </source>
</evidence>
<dbReference type="InterPro" id="IPR029016">
    <property type="entry name" value="GAF-like_dom_sf"/>
</dbReference>
<evidence type="ECO:0000256" key="4">
    <source>
        <dbReference type="SAM" id="MobiDB-lite"/>
    </source>
</evidence>
<gene>
    <name evidence="7" type="ORF">GCM10010521_65450</name>
</gene>
<dbReference type="InterPro" id="IPR036390">
    <property type="entry name" value="WH_DNA-bd_sf"/>
</dbReference>
<dbReference type="EMBL" id="BAAAVM010000128">
    <property type="protein sequence ID" value="GAA2777487.1"/>
    <property type="molecule type" value="Genomic_DNA"/>
</dbReference>
<dbReference type="SMART" id="SM00346">
    <property type="entry name" value="HTH_ICLR"/>
    <property type="match status" value="1"/>
</dbReference>